<dbReference type="Pfam" id="PF00520">
    <property type="entry name" value="Ion_trans"/>
    <property type="match status" value="1"/>
</dbReference>
<keyword evidence="3 5" id="KW-1133">Transmembrane helix</keyword>
<organism evidence="7 8">
    <name type="scientific">Paramecium primaurelia</name>
    <dbReference type="NCBI Taxonomy" id="5886"/>
    <lineage>
        <taxon>Eukaryota</taxon>
        <taxon>Sar</taxon>
        <taxon>Alveolata</taxon>
        <taxon>Ciliophora</taxon>
        <taxon>Intramacronucleata</taxon>
        <taxon>Oligohymenophorea</taxon>
        <taxon>Peniculida</taxon>
        <taxon>Parameciidae</taxon>
        <taxon>Paramecium</taxon>
    </lineage>
</organism>
<dbReference type="InterPro" id="IPR005821">
    <property type="entry name" value="Ion_trans_dom"/>
</dbReference>
<feature type="transmembrane region" description="Helical" evidence="5">
    <location>
        <begin position="75"/>
        <end position="96"/>
    </location>
</feature>
<dbReference type="Proteomes" id="UP000688137">
    <property type="component" value="Unassembled WGS sequence"/>
</dbReference>
<accession>A0A8S1LHS9</accession>
<feature type="transmembrane region" description="Helical" evidence="5">
    <location>
        <begin position="260"/>
        <end position="282"/>
    </location>
</feature>
<dbReference type="PROSITE" id="PS50042">
    <property type="entry name" value="CNMP_BINDING_3"/>
    <property type="match status" value="1"/>
</dbReference>
<evidence type="ECO:0000259" key="6">
    <source>
        <dbReference type="PROSITE" id="PS50042"/>
    </source>
</evidence>
<evidence type="ECO:0000256" key="2">
    <source>
        <dbReference type="ARBA" id="ARBA00022692"/>
    </source>
</evidence>
<evidence type="ECO:0000256" key="5">
    <source>
        <dbReference type="SAM" id="Phobius"/>
    </source>
</evidence>
<comment type="caution">
    <text evidence="7">The sequence shown here is derived from an EMBL/GenBank/DDBJ whole genome shotgun (WGS) entry which is preliminary data.</text>
</comment>
<keyword evidence="4 5" id="KW-0472">Membrane</keyword>
<dbReference type="SMART" id="SM00100">
    <property type="entry name" value="cNMP"/>
    <property type="match status" value="1"/>
</dbReference>
<evidence type="ECO:0000256" key="1">
    <source>
        <dbReference type="ARBA" id="ARBA00004141"/>
    </source>
</evidence>
<feature type="transmembrane region" description="Helical" evidence="5">
    <location>
        <begin position="108"/>
        <end position="129"/>
    </location>
</feature>
<dbReference type="AlphaFoldDB" id="A0A8S1LHS9"/>
<dbReference type="Pfam" id="PF00027">
    <property type="entry name" value="cNMP_binding"/>
    <property type="match status" value="1"/>
</dbReference>
<dbReference type="GO" id="GO:0098855">
    <property type="term" value="C:HCN channel complex"/>
    <property type="evidence" value="ECO:0007669"/>
    <property type="project" value="TreeGrafter"/>
</dbReference>
<gene>
    <name evidence="7" type="ORF">PPRIM_AZ9-3.1.T0380088</name>
</gene>
<dbReference type="InterPro" id="IPR000595">
    <property type="entry name" value="cNMP-bd_dom"/>
</dbReference>
<dbReference type="PANTHER" id="PTHR45689">
    <property type="entry name" value="I[[H]] CHANNEL, ISOFORM E"/>
    <property type="match status" value="1"/>
</dbReference>
<evidence type="ECO:0000313" key="8">
    <source>
        <dbReference type="Proteomes" id="UP000688137"/>
    </source>
</evidence>
<reference evidence="7" key="1">
    <citation type="submission" date="2021-01" db="EMBL/GenBank/DDBJ databases">
        <authorList>
            <consortium name="Genoscope - CEA"/>
            <person name="William W."/>
        </authorList>
    </citation>
    <scope>NUCLEOTIDE SEQUENCE</scope>
</reference>
<dbReference type="GO" id="GO:0005249">
    <property type="term" value="F:voltage-gated potassium channel activity"/>
    <property type="evidence" value="ECO:0007669"/>
    <property type="project" value="TreeGrafter"/>
</dbReference>
<keyword evidence="2 5" id="KW-0812">Transmembrane</keyword>
<dbReference type="GO" id="GO:0035725">
    <property type="term" value="P:sodium ion transmembrane transport"/>
    <property type="evidence" value="ECO:0007669"/>
    <property type="project" value="TreeGrafter"/>
</dbReference>
<dbReference type="PANTHER" id="PTHR45689:SF5">
    <property type="entry name" value="I[[H]] CHANNEL, ISOFORM E"/>
    <property type="match status" value="1"/>
</dbReference>
<proteinExistence type="predicted"/>
<evidence type="ECO:0000256" key="3">
    <source>
        <dbReference type="ARBA" id="ARBA00022989"/>
    </source>
</evidence>
<dbReference type="OMA" id="FKIAAMI"/>
<protein>
    <recommendedName>
        <fullName evidence="6">Cyclic nucleotide-binding domain-containing protein</fullName>
    </recommendedName>
</protein>
<sequence length="819" mass="96689">MQFIDKSQDYDTNDRLNQRKLISVLGETNKEARDYLYFVKQREEEEQQQMAKTEVFQIFIKTMMEVSNPTSTFRIIWESISMLFIFVQMIYIPMALSFSIDSQIGMEIVNNIMDVFFVIDIILNFRLAYYENGKLECRIKHIALNYLKLWFWIDVIAVLPFDLLIGSDSNQSTQILKFVRLFKFVKIVRLLRVLKLGRILIKIEETFSIEQTLQAIIQFFKIAAMILCIAHWIACIWNIIEFVDEQVELTWMTQYGIYGAPWEVKYITAFYFSITTMITLGYGDISPNTNLEMIFGIIVMVLSSGIFGYSMSSLKFIIQGEDQSIVEIKEQNQKIIKYIKQKSIPKNLQMRVKNYLEWLEGSAQVAKNSQMIILNNLSLNLHTEILTLLHGRILQQVNLISKEFSYQLTNKLIYVLKEHLLGPEEYVFKENQVDSNLLYFIQNGQVQICLTRREFQLKLLGKGDYFGEISFFSKSPRTASAKTLDFVNLMSLNRKDLLEQAHDLDSDLEKLFYIKNCVDVENSLKPLRLRCYICDRPHHIARNCTIMHYRVRRLKVIEDYLKQKNNRVKGFKRRPKRCLMSSSQIIYSKSDALFRYRFQQQKQIVKTTKNIEILDESIIDSSKLSTQIDHNNFCLDKHRDYSEFYSEFNPSNIISQINKQSEQKLLEMREEKEEIANRFRQIWLNSRKQKLLQIAPPRQSKLSYDIQKIFSSDVQHIIFSEDSYSSQSSFNLLKQKSVRGKRLLDIQTQKQLLIKRSTSRSQIEKFLLKKQNSMDFTPKKIQRQVSTNVKSNHTTPLEIKQFQNTNLKLLIINKYLVFK</sequence>
<dbReference type="GO" id="GO:0003254">
    <property type="term" value="P:regulation of membrane depolarization"/>
    <property type="evidence" value="ECO:0007669"/>
    <property type="project" value="TreeGrafter"/>
</dbReference>
<dbReference type="InterPro" id="IPR051413">
    <property type="entry name" value="K/Na_HCN_channel"/>
</dbReference>
<name>A0A8S1LHS9_PARPR</name>
<dbReference type="CDD" id="cd00038">
    <property type="entry name" value="CAP_ED"/>
    <property type="match status" value="1"/>
</dbReference>
<feature type="transmembrane region" description="Helical" evidence="5">
    <location>
        <begin position="219"/>
        <end position="240"/>
    </location>
</feature>
<dbReference type="EMBL" id="CAJJDM010000037">
    <property type="protein sequence ID" value="CAD8065795.1"/>
    <property type="molecule type" value="Genomic_DNA"/>
</dbReference>
<evidence type="ECO:0000313" key="7">
    <source>
        <dbReference type="EMBL" id="CAD8065795.1"/>
    </source>
</evidence>
<feature type="transmembrane region" description="Helical" evidence="5">
    <location>
        <begin position="294"/>
        <end position="311"/>
    </location>
</feature>
<keyword evidence="8" id="KW-1185">Reference proteome</keyword>
<evidence type="ECO:0000256" key="4">
    <source>
        <dbReference type="ARBA" id="ARBA00023136"/>
    </source>
</evidence>
<comment type="subcellular location">
    <subcellularLocation>
        <location evidence="1">Membrane</location>
        <topology evidence="1">Multi-pass membrane protein</topology>
    </subcellularLocation>
</comment>
<feature type="domain" description="Cyclic nucleotide-binding" evidence="6">
    <location>
        <begin position="438"/>
        <end position="497"/>
    </location>
</feature>